<keyword evidence="6" id="KW-0408">Iron</keyword>
<dbReference type="PANTHER" id="PTHR11918:SF45">
    <property type="entry name" value="THREONYLCARBAMOYLADENOSINE TRNA METHYLTHIOTRANSFERASE"/>
    <property type="match status" value="1"/>
</dbReference>
<dbReference type="PANTHER" id="PTHR11918">
    <property type="entry name" value="RADICAL SAM PROTEINS"/>
    <property type="match status" value="1"/>
</dbReference>
<protein>
    <submittedName>
        <fullName evidence="11">MiaB/RimO family radical SAM methylthiotransferase</fullName>
        <ecNumber evidence="11">2.8.4.-</ecNumber>
    </submittedName>
</protein>
<dbReference type="AlphaFoldDB" id="A0A347VU03"/>
<dbReference type="EC" id="2.8.4.-" evidence="11"/>
<dbReference type="InterPro" id="IPR038135">
    <property type="entry name" value="Methylthiotransferase_N_sf"/>
</dbReference>
<evidence type="ECO:0000256" key="4">
    <source>
        <dbReference type="ARBA" id="ARBA00022691"/>
    </source>
</evidence>
<dbReference type="InterPro" id="IPR007197">
    <property type="entry name" value="rSAM"/>
</dbReference>
<dbReference type="InterPro" id="IPR023404">
    <property type="entry name" value="rSAM_horseshoe"/>
</dbReference>
<dbReference type="InterPro" id="IPR058240">
    <property type="entry name" value="rSAM_sf"/>
</dbReference>
<dbReference type="Proteomes" id="UP000477070">
    <property type="component" value="Unassembled WGS sequence"/>
</dbReference>
<comment type="caution">
    <text evidence="11">The sequence shown here is derived from an EMBL/GenBank/DDBJ whole genome shotgun (WGS) entry which is preliminary data.</text>
</comment>
<dbReference type="PROSITE" id="PS51449">
    <property type="entry name" value="MTTASE_N"/>
    <property type="match status" value="1"/>
</dbReference>
<dbReference type="GO" id="GO:0046872">
    <property type="term" value="F:metal ion binding"/>
    <property type="evidence" value="ECO:0007669"/>
    <property type="project" value="UniProtKB-KW"/>
</dbReference>
<dbReference type="Gene3D" id="3.80.30.20">
    <property type="entry name" value="tm_1862 like domain"/>
    <property type="match status" value="1"/>
</dbReference>
<evidence type="ECO:0000259" key="9">
    <source>
        <dbReference type="PROSITE" id="PS51918"/>
    </source>
</evidence>
<evidence type="ECO:0000313" key="12">
    <source>
        <dbReference type="Proteomes" id="UP000029714"/>
    </source>
</evidence>
<dbReference type="SMART" id="SM00729">
    <property type="entry name" value="Elp3"/>
    <property type="match status" value="1"/>
</dbReference>
<reference evidence="11 12" key="1">
    <citation type="journal article" date="2014" name="Genome Announc.">
        <title>Draft genome sequences of eight enterohepatic helicobacter species isolated from both laboratory and wild rodents.</title>
        <authorList>
            <person name="Sheh A."/>
            <person name="Shen Z."/>
            <person name="Fox J.G."/>
        </authorList>
    </citation>
    <scope>NUCLEOTIDE SEQUENCE [LARGE SCALE GENOMIC DNA]</scope>
    <source>
        <strain evidence="11 12">MIT 97-6194</strain>
    </source>
</reference>
<dbReference type="PROSITE" id="PS51918">
    <property type="entry name" value="RADICAL_SAM"/>
    <property type="match status" value="1"/>
</dbReference>
<keyword evidence="2" id="KW-0004">4Fe-4S</keyword>
<dbReference type="PROSITE" id="PS01278">
    <property type="entry name" value="MTTASE_RADICAL"/>
    <property type="match status" value="1"/>
</dbReference>
<evidence type="ECO:0000259" key="8">
    <source>
        <dbReference type="PROSITE" id="PS51449"/>
    </source>
</evidence>
<dbReference type="SUPFAM" id="SSF102114">
    <property type="entry name" value="Radical SAM enzymes"/>
    <property type="match status" value="1"/>
</dbReference>
<comment type="cofactor">
    <cofactor evidence="1">
        <name>[4Fe-4S] cluster</name>
        <dbReference type="ChEBI" id="CHEBI:49883"/>
    </cofactor>
</comment>
<dbReference type="NCBIfam" id="TIGR00089">
    <property type="entry name" value="MiaB/RimO family radical SAM methylthiotransferase"/>
    <property type="match status" value="1"/>
</dbReference>
<dbReference type="GO" id="GO:0035598">
    <property type="term" value="F:tRNA (N(6)-L-threonylcarbamoyladenosine(37)-C(2))-methylthiotransferase activity"/>
    <property type="evidence" value="ECO:0007669"/>
    <property type="project" value="TreeGrafter"/>
</dbReference>
<keyword evidence="3 11" id="KW-0808">Transferase</keyword>
<dbReference type="OrthoDB" id="9805215at2"/>
<sequence length="440" mass="49886">MESSLQDSKDFGLENSCFEKSQDSNKKKYLVVESESEASIIVINSCTVTNKADREVRSYARKCTKEGKRVIFTGCGVKHLGKNLFKQNAVYSVFSHSHKEDLRAILDSKNRVNLVKEKNKNHVDSSIFPQIVGRVRAFIKIQEGCNFKCSYCVIPSVRGAARSFSERQILKQVEILAQNGVSEVILTGTNIGSYGLDTGSHIADLLLQIDEIKGIKRIRLGSLEPSQIDARFLGVLGELRSLEKHLHIAIQHTHPTMLKIMNRKNTFERDLELFCELSSRGMTLGTDFIVGHNGESESIFESALQNLQKLPLTHIHPFIYSPRLGTASAKNAEGLEIVRGDVAKKRLRLVQNMIEQKNLDFRMRNKDKILKVLIDGEKNYENNNVIESYITGLDEYFNRILVPLQSKFLDSIESVKKGSWIEVSQYDVKDYNIANNFRIL</sequence>
<dbReference type="Pfam" id="PF00919">
    <property type="entry name" value="UPF0004"/>
    <property type="match status" value="1"/>
</dbReference>
<gene>
    <name evidence="10" type="ORF">DCO61_10295</name>
    <name evidence="11" type="ORF">LS64_002940</name>
</gene>
<reference evidence="11 12" key="2">
    <citation type="journal article" date="2016" name="Infect. Immun.">
        <title>Helicobacter saguini, a Novel Helicobacter Isolated from Cotton-Top Tamarins with Ulcerative Colitis, Has Proinflammatory Properties and Induces Typhlocolitis and Dysplasia in Gnotobiotic IL-10-/- Mice.</title>
        <authorList>
            <person name="Shen Z."/>
            <person name="Mannion A."/>
            <person name="Whary M.T."/>
            <person name="Muthupalani S."/>
            <person name="Sheh A."/>
            <person name="Feng Y."/>
            <person name="Gong G."/>
            <person name="Vandamme P."/>
            <person name="Holcombe H.R."/>
            <person name="Paster B.J."/>
            <person name="Fox J.G."/>
        </authorList>
    </citation>
    <scope>NUCLEOTIDE SEQUENCE [LARGE SCALE GENOMIC DNA]</scope>
    <source>
        <strain evidence="11 12">MIT 97-6194</strain>
    </source>
</reference>
<proteinExistence type="predicted"/>
<organism evidence="11 12">
    <name type="scientific">Helicobacter saguini</name>
    <dbReference type="NCBI Taxonomy" id="1548018"/>
    <lineage>
        <taxon>Bacteria</taxon>
        <taxon>Pseudomonadati</taxon>
        <taxon>Campylobacterota</taxon>
        <taxon>Epsilonproteobacteria</taxon>
        <taxon>Campylobacterales</taxon>
        <taxon>Helicobacteraceae</taxon>
        <taxon>Helicobacter</taxon>
    </lineage>
</organism>
<keyword evidence="7" id="KW-0411">Iron-sulfur</keyword>
<dbReference type="InterPro" id="IPR013848">
    <property type="entry name" value="Methylthiotransferase_N"/>
</dbReference>
<dbReference type="CDD" id="cd01335">
    <property type="entry name" value="Radical_SAM"/>
    <property type="match status" value="1"/>
</dbReference>
<evidence type="ECO:0000256" key="3">
    <source>
        <dbReference type="ARBA" id="ARBA00022679"/>
    </source>
</evidence>
<dbReference type="STRING" id="1548018.LS64_06700"/>
<evidence type="ECO:0000313" key="11">
    <source>
        <dbReference type="EMBL" id="TLD95366.1"/>
    </source>
</evidence>
<evidence type="ECO:0000313" key="13">
    <source>
        <dbReference type="Proteomes" id="UP000477070"/>
    </source>
</evidence>
<dbReference type="SFLD" id="SFLDG01082">
    <property type="entry name" value="B12-binding_domain_containing"/>
    <property type="match status" value="1"/>
</dbReference>
<feature type="domain" description="MTTase N-terminal" evidence="8">
    <location>
        <begin position="1"/>
        <end position="111"/>
    </location>
</feature>
<dbReference type="GO" id="GO:0051539">
    <property type="term" value="F:4 iron, 4 sulfur cluster binding"/>
    <property type="evidence" value="ECO:0007669"/>
    <property type="project" value="UniProtKB-KW"/>
</dbReference>
<evidence type="ECO:0000313" key="10">
    <source>
        <dbReference type="EMBL" id="MWV70375.1"/>
    </source>
</evidence>
<keyword evidence="5" id="KW-0479">Metal-binding</keyword>
<evidence type="ECO:0000256" key="7">
    <source>
        <dbReference type="ARBA" id="ARBA00023014"/>
    </source>
</evidence>
<dbReference type="InterPro" id="IPR005839">
    <property type="entry name" value="Methylthiotransferase"/>
</dbReference>
<evidence type="ECO:0000256" key="6">
    <source>
        <dbReference type="ARBA" id="ARBA00023004"/>
    </source>
</evidence>
<keyword evidence="4" id="KW-0949">S-adenosyl-L-methionine</keyword>
<evidence type="ECO:0000256" key="5">
    <source>
        <dbReference type="ARBA" id="ARBA00022723"/>
    </source>
</evidence>
<feature type="domain" description="Radical SAM core" evidence="9">
    <location>
        <begin position="131"/>
        <end position="360"/>
    </location>
</feature>
<evidence type="ECO:0000256" key="2">
    <source>
        <dbReference type="ARBA" id="ARBA00022485"/>
    </source>
</evidence>
<dbReference type="EMBL" id="JRMP02000003">
    <property type="protein sequence ID" value="TLD95366.1"/>
    <property type="molecule type" value="Genomic_DNA"/>
</dbReference>
<dbReference type="Proteomes" id="UP000029714">
    <property type="component" value="Unassembled WGS sequence"/>
</dbReference>
<dbReference type="InterPro" id="IPR006638">
    <property type="entry name" value="Elp3/MiaA/NifB-like_rSAM"/>
</dbReference>
<reference evidence="10 13" key="4">
    <citation type="submission" date="2019-12" db="EMBL/GenBank/DDBJ databases">
        <title>Multi-Generational Helicobacter saguini Isolates.</title>
        <authorList>
            <person name="Mannion A."/>
            <person name="Shen Z."/>
            <person name="Fox J.G."/>
        </authorList>
    </citation>
    <scope>NUCLEOTIDE SEQUENCE [LARGE SCALE GENOMIC DNA]</scope>
    <source>
        <strain evidence="10">16-048</strain>
        <strain evidence="13">16-048 (F4)</strain>
    </source>
</reference>
<dbReference type="Gene3D" id="3.40.50.12160">
    <property type="entry name" value="Methylthiotransferase, N-terminal domain"/>
    <property type="match status" value="1"/>
</dbReference>
<dbReference type="SFLD" id="SFLDS00029">
    <property type="entry name" value="Radical_SAM"/>
    <property type="match status" value="1"/>
</dbReference>
<evidence type="ECO:0000256" key="1">
    <source>
        <dbReference type="ARBA" id="ARBA00001966"/>
    </source>
</evidence>
<reference evidence="11" key="3">
    <citation type="submission" date="2018-04" db="EMBL/GenBank/DDBJ databases">
        <authorList>
            <person name="Sheh A."/>
            <person name="Shen Z."/>
            <person name="Mannion A.J."/>
            <person name="Fox J.G."/>
        </authorList>
    </citation>
    <scope>NUCLEOTIDE SEQUENCE</scope>
    <source>
        <strain evidence="11">MIT 97-6194</strain>
    </source>
</reference>
<dbReference type="RefSeq" id="WP_034574309.1">
    <property type="nucleotide sequence ID" value="NZ_QBIX01000001.1"/>
</dbReference>
<name>A0A347VU03_9HELI</name>
<accession>A0A347VU03</accession>
<dbReference type="InterPro" id="IPR020612">
    <property type="entry name" value="Methylthiotransferase_CS"/>
</dbReference>
<keyword evidence="12" id="KW-1185">Reference proteome</keyword>
<dbReference type="Pfam" id="PF04055">
    <property type="entry name" value="Radical_SAM"/>
    <property type="match status" value="1"/>
</dbReference>
<dbReference type="EMBL" id="QBIU01000002">
    <property type="protein sequence ID" value="MWV70375.1"/>
    <property type="molecule type" value="Genomic_DNA"/>
</dbReference>